<organism evidence="1 2">
    <name type="scientific">[Emmonsia] crescens</name>
    <dbReference type="NCBI Taxonomy" id="73230"/>
    <lineage>
        <taxon>Eukaryota</taxon>
        <taxon>Fungi</taxon>
        <taxon>Dikarya</taxon>
        <taxon>Ascomycota</taxon>
        <taxon>Pezizomycotina</taxon>
        <taxon>Eurotiomycetes</taxon>
        <taxon>Eurotiomycetidae</taxon>
        <taxon>Onygenales</taxon>
        <taxon>Ajellomycetaceae</taxon>
        <taxon>Emergomyces</taxon>
    </lineage>
</organism>
<comment type="caution">
    <text evidence="1">The sequence shown here is derived from an EMBL/GenBank/DDBJ whole genome shotgun (WGS) entry which is preliminary data.</text>
</comment>
<accession>A0A2B7ZNI3</accession>
<dbReference type="AlphaFoldDB" id="A0A2B7ZNI3"/>
<proteinExistence type="predicted"/>
<gene>
    <name evidence="1" type="ORF">GX50_02179</name>
</gene>
<name>A0A2B7ZNI3_9EURO</name>
<evidence type="ECO:0000313" key="2">
    <source>
        <dbReference type="Proteomes" id="UP000226031"/>
    </source>
</evidence>
<evidence type="ECO:0000313" key="1">
    <source>
        <dbReference type="EMBL" id="PGH34941.1"/>
    </source>
</evidence>
<dbReference type="EMBL" id="PDND01000030">
    <property type="protein sequence ID" value="PGH34941.1"/>
    <property type="molecule type" value="Genomic_DNA"/>
</dbReference>
<dbReference type="Proteomes" id="UP000226031">
    <property type="component" value="Unassembled WGS sequence"/>
</dbReference>
<protein>
    <submittedName>
        <fullName evidence="1">Uncharacterized protein</fullName>
    </submittedName>
</protein>
<reference evidence="1 2" key="1">
    <citation type="submission" date="2017-10" db="EMBL/GenBank/DDBJ databases">
        <title>Comparative genomics in systemic dimorphic fungi from Ajellomycetaceae.</title>
        <authorList>
            <person name="Munoz J.F."/>
            <person name="Mcewen J.G."/>
            <person name="Clay O.K."/>
            <person name="Cuomo C.A."/>
        </authorList>
    </citation>
    <scope>NUCLEOTIDE SEQUENCE [LARGE SCALE GENOMIC DNA]</scope>
    <source>
        <strain evidence="1 2">UAMH4076</strain>
    </source>
</reference>
<keyword evidence="2" id="KW-1185">Reference proteome</keyword>
<sequence>MSSTTLQSDFVARAQGYSCPARLLLTSFRQQRNFTHYTYRLLLWVPIDTSMECVTILKQITLRSSQEVYERDFRSAVRHDFVFRMEDIDVFQTSDSNNKRNQPATSALDGNSNRASIRSSLEAMNLGSKNSQSPPLSSCRDTQNLVTQSYIQAQSSNAISFTQIPQEVTVNGLGVGR</sequence>